<evidence type="ECO:0000256" key="1">
    <source>
        <dbReference type="ARBA" id="ARBA00004196"/>
    </source>
</evidence>
<dbReference type="Pfam" id="PF00496">
    <property type="entry name" value="SBP_bac_5"/>
    <property type="match status" value="1"/>
</dbReference>
<dbReference type="InterPro" id="IPR030678">
    <property type="entry name" value="Peptide/Ni-bd"/>
</dbReference>
<comment type="caution">
    <text evidence="8">The sequence shown here is derived from an EMBL/GenBank/DDBJ whole genome shotgun (WGS) entry which is preliminary data.</text>
</comment>
<feature type="domain" description="Solute-binding protein family 5" evidence="7">
    <location>
        <begin position="77"/>
        <end position="461"/>
    </location>
</feature>
<keyword evidence="3" id="KW-0813">Transport</keyword>
<evidence type="ECO:0000313" key="8">
    <source>
        <dbReference type="EMBL" id="TLQ40792.1"/>
    </source>
</evidence>
<dbReference type="AlphaFoldDB" id="A0A5R9DUE8"/>
<gene>
    <name evidence="8" type="ORF">FEZ33_07415</name>
</gene>
<dbReference type="Gene3D" id="3.40.190.10">
    <property type="entry name" value="Periplasmic binding protein-like II"/>
    <property type="match status" value="1"/>
</dbReference>
<dbReference type="GO" id="GO:0043190">
    <property type="term" value="C:ATP-binding cassette (ABC) transporter complex"/>
    <property type="evidence" value="ECO:0007669"/>
    <property type="project" value="InterPro"/>
</dbReference>
<evidence type="ECO:0000256" key="4">
    <source>
        <dbReference type="ARBA" id="ARBA00022729"/>
    </source>
</evidence>
<comment type="subcellular location">
    <subcellularLocation>
        <location evidence="1">Cell envelope</location>
    </subcellularLocation>
</comment>
<dbReference type="PIRSF" id="PIRSF002741">
    <property type="entry name" value="MppA"/>
    <property type="match status" value="1"/>
</dbReference>
<dbReference type="GO" id="GO:0015833">
    <property type="term" value="P:peptide transport"/>
    <property type="evidence" value="ECO:0007669"/>
    <property type="project" value="UniProtKB-KW"/>
</dbReference>
<proteinExistence type="inferred from homology"/>
<keyword evidence="5" id="KW-0653">Protein transport</keyword>
<dbReference type="InterPro" id="IPR000914">
    <property type="entry name" value="SBP_5_dom"/>
</dbReference>
<protein>
    <submittedName>
        <fullName evidence="8">Peptide ABC transporter substrate-binding protein</fullName>
    </submittedName>
</protein>
<accession>A0A5R9DUE8</accession>
<dbReference type="OrthoDB" id="9801912at2"/>
<dbReference type="GO" id="GO:0030313">
    <property type="term" value="C:cell envelope"/>
    <property type="evidence" value="ECO:0007669"/>
    <property type="project" value="UniProtKB-SubCell"/>
</dbReference>
<keyword evidence="5" id="KW-0571">Peptide transport</keyword>
<dbReference type="EMBL" id="VBSP01000024">
    <property type="protein sequence ID" value="TLQ40792.1"/>
    <property type="molecule type" value="Genomic_DNA"/>
</dbReference>
<reference evidence="8 9" key="1">
    <citation type="submission" date="2019-05" db="EMBL/GenBank/DDBJ databases">
        <title>The metagenome of a microbial culture collection derived from dairy environment covers the genomic content of the human microbiome.</title>
        <authorList>
            <person name="Roder T."/>
            <person name="Wuthrich D."/>
            <person name="Sattari Z."/>
            <person name="Von Ah U."/>
            <person name="Bar C."/>
            <person name="Ronchi F."/>
            <person name="Macpherson A.J."/>
            <person name="Ganal-Vonarburg S.C."/>
            <person name="Bruggmann R."/>
            <person name="Vergeres G."/>
        </authorList>
    </citation>
    <scope>NUCLEOTIDE SEQUENCE [LARGE SCALE GENOMIC DNA]</scope>
    <source>
        <strain evidence="8 9">FAM 24227</strain>
    </source>
</reference>
<dbReference type="Gene3D" id="3.90.76.10">
    <property type="entry name" value="Dipeptide-binding Protein, Domain 1"/>
    <property type="match status" value="1"/>
</dbReference>
<dbReference type="CDD" id="cd08504">
    <property type="entry name" value="PBP2_OppA"/>
    <property type="match status" value="1"/>
</dbReference>
<evidence type="ECO:0000256" key="2">
    <source>
        <dbReference type="ARBA" id="ARBA00005695"/>
    </source>
</evidence>
<dbReference type="RefSeq" id="WP_138404769.1">
    <property type="nucleotide sequence ID" value="NZ_VBSP01000024.1"/>
</dbReference>
<evidence type="ECO:0000259" key="7">
    <source>
        <dbReference type="Pfam" id="PF00496"/>
    </source>
</evidence>
<feature type="chain" id="PRO_5024366576" evidence="6">
    <location>
        <begin position="31"/>
        <end position="545"/>
    </location>
</feature>
<evidence type="ECO:0000313" key="9">
    <source>
        <dbReference type="Proteomes" id="UP000306420"/>
    </source>
</evidence>
<dbReference type="PANTHER" id="PTHR30290:SF10">
    <property type="entry name" value="PERIPLASMIC OLIGOPEPTIDE-BINDING PROTEIN-RELATED"/>
    <property type="match status" value="1"/>
</dbReference>
<organism evidence="8 9">
    <name type="scientific">Ruoffia tabacinasalis</name>
    <dbReference type="NCBI Taxonomy" id="87458"/>
    <lineage>
        <taxon>Bacteria</taxon>
        <taxon>Bacillati</taxon>
        <taxon>Bacillota</taxon>
        <taxon>Bacilli</taxon>
        <taxon>Lactobacillales</taxon>
        <taxon>Aerococcaceae</taxon>
        <taxon>Ruoffia</taxon>
    </lineage>
</organism>
<keyword evidence="4 6" id="KW-0732">Signal</keyword>
<evidence type="ECO:0000256" key="6">
    <source>
        <dbReference type="SAM" id="SignalP"/>
    </source>
</evidence>
<name>A0A5R9DUE8_9LACT</name>
<dbReference type="FunFam" id="3.90.76.10:FF:000001">
    <property type="entry name" value="Oligopeptide ABC transporter substrate-binding protein"/>
    <property type="match status" value="1"/>
</dbReference>
<dbReference type="InterPro" id="IPR039424">
    <property type="entry name" value="SBP_5"/>
</dbReference>
<feature type="signal peptide" evidence="6">
    <location>
        <begin position="1"/>
        <end position="30"/>
    </location>
</feature>
<dbReference type="GO" id="GO:0042597">
    <property type="term" value="C:periplasmic space"/>
    <property type="evidence" value="ECO:0007669"/>
    <property type="project" value="UniProtKB-ARBA"/>
</dbReference>
<sequence>MKTNARKLVQWLVALVLTFAVILPAVSVSAQDENVLRVQTEVEIASLDPNIATDGTSMEAIAAIQEGLMTRDTEGNFVEAAADSYETNEDETVYTFKLREDAVWSNGTPVTAHDFVFGWQRLVDPETAAEYSFILDTAGVNNAAAVTAGDVDKSELGIVAIDDYTLEVTLDRPTPYFLSLLAFTPLFPINQEFYESTNGQFATSPETTISNGAFILSGYTPAGATTDLTKNTDYYDVDNISLEGIRFQVIKDSQQSVLAYQTDQLDVTNITGEQVQLFSADPEFRSVEQGYMWFISPNQLSENIANQDLRLALGKAFDREVIATNVLKDGSLPAGYFVPQLLAEGPDGTDYREAAGRDLMVSNVEEAQAHLEAAKEALGVDTFEIGLLIEDTESSINVAQSLEAQIETNLPGVDIQIEQTPKKNRLDRMREGDFDLGLTRWGPDYADPTTYLQLLVTDSSYNDQRYSNEEFDAGYEAIQTGDLVLDQEARFDKMIEMEKLALSEGGVLPIYQAASAVLVKSNVDQIGFYTTGTPRIFKYAEKTAN</sequence>
<dbReference type="Gene3D" id="3.10.105.10">
    <property type="entry name" value="Dipeptide-binding Protein, Domain 3"/>
    <property type="match status" value="1"/>
</dbReference>
<dbReference type="GO" id="GO:1904680">
    <property type="term" value="F:peptide transmembrane transporter activity"/>
    <property type="evidence" value="ECO:0007669"/>
    <property type="project" value="TreeGrafter"/>
</dbReference>
<evidence type="ECO:0000256" key="3">
    <source>
        <dbReference type="ARBA" id="ARBA00022448"/>
    </source>
</evidence>
<dbReference type="SUPFAM" id="SSF53850">
    <property type="entry name" value="Periplasmic binding protein-like II"/>
    <property type="match status" value="1"/>
</dbReference>
<dbReference type="Proteomes" id="UP000306420">
    <property type="component" value="Unassembled WGS sequence"/>
</dbReference>
<dbReference type="PANTHER" id="PTHR30290">
    <property type="entry name" value="PERIPLASMIC BINDING COMPONENT OF ABC TRANSPORTER"/>
    <property type="match status" value="1"/>
</dbReference>
<evidence type="ECO:0000256" key="5">
    <source>
        <dbReference type="ARBA" id="ARBA00022856"/>
    </source>
</evidence>
<comment type="similarity">
    <text evidence="2">Belongs to the bacterial solute-binding protein 5 family.</text>
</comment>